<keyword evidence="2 5" id="KW-0285">Flavoprotein</keyword>
<dbReference type="InterPro" id="IPR016446">
    <property type="entry name" value="Flavin_OxRdtase_Frp"/>
</dbReference>
<dbReference type="InterPro" id="IPR000415">
    <property type="entry name" value="Nitroreductase-like"/>
</dbReference>
<accession>A0A385ABU0</accession>
<proteinExistence type="inferred from homology"/>
<dbReference type="EMBL" id="CP031003">
    <property type="protein sequence ID" value="AXN35094.1"/>
    <property type="molecule type" value="Genomic_DNA"/>
</dbReference>
<dbReference type="NCBIfam" id="NF008033">
    <property type="entry name" value="PRK10765.1"/>
    <property type="match status" value="1"/>
</dbReference>
<evidence type="ECO:0000256" key="1">
    <source>
        <dbReference type="ARBA" id="ARBA00008366"/>
    </source>
</evidence>
<dbReference type="CDD" id="cd02146">
    <property type="entry name" value="NfsA-like"/>
    <property type="match status" value="1"/>
</dbReference>
<dbReference type="GO" id="GO:0016491">
    <property type="term" value="F:oxidoreductase activity"/>
    <property type="evidence" value="ECO:0007669"/>
    <property type="project" value="UniProtKB-UniRule"/>
</dbReference>
<name>A0A385ABU0_LATCU</name>
<evidence type="ECO:0000313" key="6">
    <source>
        <dbReference type="EMBL" id="AXN35094.1"/>
    </source>
</evidence>
<evidence type="ECO:0000313" key="7">
    <source>
        <dbReference type="Proteomes" id="UP000257607"/>
    </source>
</evidence>
<dbReference type="RefSeq" id="WP_076786271.1">
    <property type="nucleotide sequence ID" value="NZ_CABIVZ010000011.1"/>
</dbReference>
<dbReference type="Gene3D" id="3.40.109.10">
    <property type="entry name" value="NADH Oxidase"/>
    <property type="match status" value="1"/>
</dbReference>
<keyword evidence="3 5" id="KW-0288">FMN</keyword>
<dbReference type="PANTHER" id="PTHR43425:SF3">
    <property type="entry name" value="NADPH-DEPENDENT OXIDOREDUCTASE"/>
    <property type="match status" value="1"/>
</dbReference>
<evidence type="ECO:0000256" key="5">
    <source>
        <dbReference type="PIRNR" id="PIRNR005426"/>
    </source>
</evidence>
<keyword evidence="5" id="KW-0521">NADP</keyword>
<dbReference type="Pfam" id="PF00881">
    <property type="entry name" value="Nitroreductase"/>
    <property type="match status" value="1"/>
</dbReference>
<comment type="similarity">
    <text evidence="1 5">Belongs to the flavin oxidoreductase frp family.</text>
</comment>
<dbReference type="Proteomes" id="UP000257607">
    <property type="component" value="Chromosome"/>
</dbReference>
<protein>
    <submittedName>
        <fullName evidence="6">Oxygen-insensitive NADPH nitroreductase</fullName>
    </submittedName>
</protein>
<evidence type="ECO:0000256" key="2">
    <source>
        <dbReference type="ARBA" id="ARBA00022630"/>
    </source>
</evidence>
<reference evidence="6 7" key="1">
    <citation type="submission" date="2018-07" db="EMBL/GenBank/DDBJ databases">
        <title>Lactobacillus curvatus genome sequence.</title>
        <authorList>
            <person name="Prechtl R."/>
        </authorList>
    </citation>
    <scope>NUCLEOTIDE SEQUENCE [LARGE SCALE GENOMIC DNA]</scope>
    <source>
        <strain evidence="6 7">TMW 1.1928</strain>
    </source>
</reference>
<dbReference type="SUPFAM" id="SSF55469">
    <property type="entry name" value="FMN-dependent nitroreductase-like"/>
    <property type="match status" value="1"/>
</dbReference>
<dbReference type="PANTHER" id="PTHR43425">
    <property type="entry name" value="OXYGEN-INSENSITIVE NADPH NITROREDUCTASE"/>
    <property type="match status" value="1"/>
</dbReference>
<gene>
    <name evidence="6" type="ORF">DT351_01380</name>
</gene>
<organism evidence="6 7">
    <name type="scientific">Latilactobacillus curvatus</name>
    <name type="common">Lactobacillus curvatus</name>
    <dbReference type="NCBI Taxonomy" id="28038"/>
    <lineage>
        <taxon>Bacteria</taxon>
        <taxon>Bacillati</taxon>
        <taxon>Bacillota</taxon>
        <taxon>Bacilli</taxon>
        <taxon>Lactobacillales</taxon>
        <taxon>Lactobacillaceae</taxon>
        <taxon>Latilactobacillus</taxon>
    </lineage>
</organism>
<keyword evidence="4 5" id="KW-0560">Oxidoreductase</keyword>
<sequence>MSSLIEQMQHHVSVRDFEPTPLSTTVKQQLIGAAQSGSSSNFVQAFSIIEVTDPVIRDEIATISQSAAYVKQTGTFYVFVADLYRQATLLEKAGQSVAGIQNMEALLVATVDTAIAAEDMAVAAESLDLGICYIGGIRNDIARVAELLELPAYTVPLFGLTVGIPKTKNQVKPRLPQVNQVAQNQYDVHQATNLVQYDQQMQNYYANRGTNQQQTDWSTKNTAFFSEVRRPAVASFLKKQGFTLN</sequence>
<evidence type="ECO:0000256" key="4">
    <source>
        <dbReference type="ARBA" id="ARBA00023002"/>
    </source>
</evidence>
<dbReference type="PIRSF" id="PIRSF005426">
    <property type="entry name" value="Frp"/>
    <property type="match status" value="1"/>
</dbReference>
<dbReference type="AlphaFoldDB" id="A0A385ABU0"/>
<evidence type="ECO:0000256" key="3">
    <source>
        <dbReference type="ARBA" id="ARBA00022643"/>
    </source>
</evidence>
<dbReference type="InterPro" id="IPR029479">
    <property type="entry name" value="Nitroreductase"/>
</dbReference>